<evidence type="ECO:0000256" key="4">
    <source>
        <dbReference type="ARBA" id="ARBA00023136"/>
    </source>
</evidence>
<feature type="transmembrane region" description="Helical" evidence="5">
    <location>
        <begin position="153"/>
        <end position="175"/>
    </location>
</feature>
<organism evidence="6 7">
    <name type="scientific">Arenicella xantha</name>
    <dbReference type="NCBI Taxonomy" id="644221"/>
    <lineage>
        <taxon>Bacteria</taxon>
        <taxon>Pseudomonadati</taxon>
        <taxon>Pseudomonadota</taxon>
        <taxon>Gammaproteobacteria</taxon>
        <taxon>Arenicellales</taxon>
        <taxon>Arenicellaceae</taxon>
        <taxon>Arenicella</taxon>
    </lineage>
</organism>
<dbReference type="Proteomes" id="UP000253083">
    <property type="component" value="Unassembled WGS sequence"/>
</dbReference>
<dbReference type="SUPFAM" id="SSF161084">
    <property type="entry name" value="MAPEG domain-like"/>
    <property type="match status" value="1"/>
</dbReference>
<dbReference type="EMBL" id="QNRT01000001">
    <property type="protein sequence ID" value="RBP53667.1"/>
    <property type="molecule type" value="Genomic_DNA"/>
</dbReference>
<feature type="transmembrane region" description="Helical" evidence="5">
    <location>
        <begin position="44"/>
        <end position="65"/>
    </location>
</feature>
<comment type="subcellular location">
    <subcellularLocation>
        <location evidence="1">Membrane</location>
    </subcellularLocation>
</comment>
<evidence type="ECO:0000313" key="7">
    <source>
        <dbReference type="Proteomes" id="UP000253083"/>
    </source>
</evidence>
<comment type="caution">
    <text evidence="6">The sequence shown here is derived from an EMBL/GenBank/DDBJ whole genome shotgun (WGS) entry which is preliminary data.</text>
</comment>
<accession>A0A395JQ72</accession>
<evidence type="ECO:0000313" key="6">
    <source>
        <dbReference type="EMBL" id="RBP53667.1"/>
    </source>
</evidence>
<proteinExistence type="predicted"/>
<dbReference type="InterPro" id="IPR023352">
    <property type="entry name" value="MAPEG-like_dom_sf"/>
</dbReference>
<evidence type="ECO:0000256" key="3">
    <source>
        <dbReference type="ARBA" id="ARBA00022989"/>
    </source>
</evidence>
<feature type="transmembrane region" description="Helical" evidence="5">
    <location>
        <begin position="123"/>
        <end position="141"/>
    </location>
</feature>
<keyword evidence="4 5" id="KW-0472">Membrane</keyword>
<evidence type="ECO:0000256" key="1">
    <source>
        <dbReference type="ARBA" id="ARBA00004370"/>
    </source>
</evidence>
<sequence length="180" mass="19386">MRRLTEKQHGVLKGMVFGMIIAISIVGLGSYLNPFGYQEPISLVSKLNILAVSLIIPTFFLAIAIGRLAKHRFFTAEDIDGGGMSRGSEQAKVLQALLQNTVEQTLLASLIYGAWLIVMPAKFLSTVPLAALAFGLGRILFFVGYNSGAPSRALGFTLSFYPSMVMFIGIVGNQIGQLVS</sequence>
<evidence type="ECO:0000256" key="5">
    <source>
        <dbReference type="SAM" id="Phobius"/>
    </source>
</evidence>
<dbReference type="AlphaFoldDB" id="A0A395JQ72"/>
<dbReference type="OrthoDB" id="582367at2"/>
<keyword evidence="7" id="KW-1185">Reference proteome</keyword>
<reference evidence="6 7" key="1">
    <citation type="submission" date="2018-06" db="EMBL/GenBank/DDBJ databases">
        <title>Genomic Encyclopedia of Type Strains, Phase IV (KMG-IV): sequencing the most valuable type-strain genomes for metagenomic binning, comparative biology and taxonomic classification.</title>
        <authorList>
            <person name="Goeker M."/>
        </authorList>
    </citation>
    <scope>NUCLEOTIDE SEQUENCE [LARGE SCALE GENOMIC DNA]</scope>
    <source>
        <strain evidence="6 7">DSM 24032</strain>
    </source>
</reference>
<keyword evidence="3 5" id="KW-1133">Transmembrane helix</keyword>
<dbReference type="InParanoid" id="A0A395JQ72"/>
<name>A0A395JQ72_9GAMM</name>
<dbReference type="RefSeq" id="WP_113953216.1">
    <property type="nucleotide sequence ID" value="NZ_QNRT01000001.1"/>
</dbReference>
<dbReference type="Pfam" id="PF01124">
    <property type="entry name" value="MAPEG"/>
    <property type="match status" value="1"/>
</dbReference>
<feature type="transmembrane region" description="Helical" evidence="5">
    <location>
        <begin position="12"/>
        <end position="32"/>
    </location>
</feature>
<dbReference type="InterPro" id="IPR001129">
    <property type="entry name" value="Membr-assoc_MAPEG"/>
</dbReference>
<dbReference type="Gene3D" id="1.20.120.550">
    <property type="entry name" value="Membrane associated eicosanoid/glutathione metabolism-like domain"/>
    <property type="match status" value="1"/>
</dbReference>
<keyword evidence="2 5" id="KW-0812">Transmembrane</keyword>
<dbReference type="GO" id="GO:0016020">
    <property type="term" value="C:membrane"/>
    <property type="evidence" value="ECO:0007669"/>
    <property type="project" value="UniProtKB-SubCell"/>
</dbReference>
<protein>
    <submittedName>
        <fullName evidence="6">MAPEG family protein</fullName>
    </submittedName>
</protein>
<evidence type="ECO:0000256" key="2">
    <source>
        <dbReference type="ARBA" id="ARBA00022692"/>
    </source>
</evidence>
<gene>
    <name evidence="6" type="ORF">DFR28_1011054</name>
</gene>